<dbReference type="InterPro" id="IPR012429">
    <property type="entry name" value="HGSNAT_cat"/>
</dbReference>
<keyword evidence="1" id="KW-0812">Transmembrane</keyword>
<dbReference type="Pfam" id="PF07786">
    <property type="entry name" value="HGSNAT_cat"/>
    <property type="match status" value="1"/>
</dbReference>
<name>A0ABW3U6J6_9GAMM</name>
<keyword evidence="4" id="KW-1185">Reference proteome</keyword>
<organism evidence="3 4">
    <name type="scientific">Microbulbifer celer</name>
    <dbReference type="NCBI Taxonomy" id="435905"/>
    <lineage>
        <taxon>Bacteria</taxon>
        <taxon>Pseudomonadati</taxon>
        <taxon>Pseudomonadota</taxon>
        <taxon>Gammaproteobacteria</taxon>
        <taxon>Cellvibrionales</taxon>
        <taxon>Microbulbiferaceae</taxon>
        <taxon>Microbulbifer</taxon>
    </lineage>
</organism>
<dbReference type="PANTHER" id="PTHR40407:SF1">
    <property type="entry name" value="HEPARAN-ALPHA-GLUCOSAMINIDE N-ACETYLTRANSFERASE CATALYTIC DOMAIN-CONTAINING PROTEIN"/>
    <property type="match status" value="1"/>
</dbReference>
<reference evidence="4" key="1">
    <citation type="journal article" date="2019" name="Int. J. Syst. Evol. Microbiol.">
        <title>The Global Catalogue of Microorganisms (GCM) 10K type strain sequencing project: providing services to taxonomists for standard genome sequencing and annotation.</title>
        <authorList>
            <consortium name="The Broad Institute Genomics Platform"/>
            <consortium name="The Broad Institute Genome Sequencing Center for Infectious Disease"/>
            <person name="Wu L."/>
            <person name="Ma J."/>
        </authorList>
    </citation>
    <scope>NUCLEOTIDE SEQUENCE [LARGE SCALE GENOMIC DNA]</scope>
    <source>
        <strain evidence="4">CCUG 54356</strain>
    </source>
</reference>
<feature type="transmembrane region" description="Helical" evidence="1">
    <location>
        <begin position="158"/>
        <end position="179"/>
    </location>
</feature>
<feature type="transmembrane region" description="Helical" evidence="1">
    <location>
        <begin position="106"/>
        <end position="128"/>
    </location>
</feature>
<dbReference type="EMBL" id="JBHTLR010000005">
    <property type="protein sequence ID" value="MFD1216006.1"/>
    <property type="molecule type" value="Genomic_DNA"/>
</dbReference>
<dbReference type="PANTHER" id="PTHR40407">
    <property type="entry name" value="MEMBRANE PROTEIN-LIKE PROTEIN"/>
    <property type="match status" value="1"/>
</dbReference>
<feature type="transmembrane region" description="Helical" evidence="1">
    <location>
        <begin position="208"/>
        <end position="229"/>
    </location>
</feature>
<keyword evidence="1" id="KW-1133">Transmembrane helix</keyword>
<feature type="transmembrane region" description="Helical" evidence="1">
    <location>
        <begin position="73"/>
        <end position="94"/>
    </location>
</feature>
<sequence length="397" mass="44710">MTIDTTPQKTAEPIPSSTGTTAKHRIASIDIMRGLVIVLMLIDHVRERFYLHMQVSDPMDVDTTSPALFFTRLSAHICAPTFIFLAGLSAWLYAHPSRGGVRSPSGFLFKRGLFLIVLEVTLVNFAWAGSFGTFWMQVIWVIGLSMIALSLLVKLPYWLIGVIGFAIVFGHNLLTPITFQPGEFGYSLWTILHDRGYLLDSEALRIKISYPLLPWIGVIALGYFAGPLYARTVDALTRRKVLMALGLGSLALLLVLRGFNIYGETLPWEHGNTALQTVMSFVNFTKYPPSLDFLLLTLGLMFLLLTAFESRTNRALDALQVFGSAPMFFYIAHLYVLLICYQVVIWLVGPNQGALFGVEHIVWIWLIAAVLTVVMYFPTRAFARFKHATNIWWVKYF</sequence>
<feature type="transmembrane region" description="Helical" evidence="1">
    <location>
        <begin position="241"/>
        <end position="262"/>
    </location>
</feature>
<feature type="domain" description="Heparan-alpha-glucosaminide N-acetyltransferase catalytic" evidence="2">
    <location>
        <begin position="25"/>
        <end position="232"/>
    </location>
</feature>
<evidence type="ECO:0000313" key="4">
    <source>
        <dbReference type="Proteomes" id="UP001597264"/>
    </source>
</evidence>
<comment type="caution">
    <text evidence="3">The sequence shown here is derived from an EMBL/GenBank/DDBJ whole genome shotgun (WGS) entry which is preliminary data.</text>
</comment>
<dbReference type="RefSeq" id="WP_230436123.1">
    <property type="nucleotide sequence ID" value="NZ_CP087715.1"/>
</dbReference>
<protein>
    <submittedName>
        <fullName evidence="3">DUF1624 domain-containing protein</fullName>
    </submittedName>
</protein>
<feature type="transmembrane region" description="Helical" evidence="1">
    <location>
        <begin position="328"/>
        <end position="348"/>
    </location>
</feature>
<evidence type="ECO:0000313" key="3">
    <source>
        <dbReference type="EMBL" id="MFD1216006.1"/>
    </source>
</evidence>
<feature type="transmembrane region" description="Helical" evidence="1">
    <location>
        <begin position="134"/>
        <end position="153"/>
    </location>
</feature>
<evidence type="ECO:0000256" key="1">
    <source>
        <dbReference type="SAM" id="Phobius"/>
    </source>
</evidence>
<gene>
    <name evidence="3" type="ORF">ACFQ2X_05290</name>
</gene>
<dbReference type="Proteomes" id="UP001597264">
    <property type="component" value="Unassembled WGS sequence"/>
</dbReference>
<feature type="transmembrane region" description="Helical" evidence="1">
    <location>
        <begin position="290"/>
        <end position="308"/>
    </location>
</feature>
<evidence type="ECO:0000259" key="2">
    <source>
        <dbReference type="Pfam" id="PF07786"/>
    </source>
</evidence>
<accession>A0ABW3U6J6</accession>
<feature type="transmembrane region" description="Helical" evidence="1">
    <location>
        <begin position="360"/>
        <end position="377"/>
    </location>
</feature>
<proteinExistence type="predicted"/>
<keyword evidence="1" id="KW-0472">Membrane</keyword>